<sequence>MGFGRLRGVVPADEVRRQEQDLPGQDLPVRSPQATARVPAVTVQTCSRLTECSRPVMVAFGGDREGVITHIQVSSVVAVKGGVEGETSQRILGRRARGRR</sequence>
<keyword evidence="3" id="KW-1185">Reference proteome</keyword>
<reference evidence="3" key="1">
    <citation type="journal article" date="2019" name="Int. J. Syst. Evol. Microbiol.">
        <title>The Global Catalogue of Microorganisms (GCM) 10K type strain sequencing project: providing services to taxonomists for standard genome sequencing and annotation.</title>
        <authorList>
            <consortium name="The Broad Institute Genomics Platform"/>
            <consortium name="The Broad Institute Genome Sequencing Center for Infectious Disease"/>
            <person name="Wu L."/>
            <person name="Ma J."/>
        </authorList>
    </citation>
    <scope>NUCLEOTIDE SEQUENCE [LARGE SCALE GENOMIC DNA]</scope>
    <source>
        <strain evidence="3">JCM 3399</strain>
    </source>
</reference>
<protein>
    <submittedName>
        <fullName evidence="2">Uncharacterized protein</fullName>
    </submittedName>
</protein>
<accession>A0ABQ2VRQ2</accession>
<evidence type="ECO:0000256" key="1">
    <source>
        <dbReference type="SAM" id="MobiDB-lite"/>
    </source>
</evidence>
<feature type="region of interest" description="Disordered" evidence="1">
    <location>
        <begin position="1"/>
        <end position="37"/>
    </location>
</feature>
<proteinExistence type="predicted"/>
<dbReference type="Proteomes" id="UP000654471">
    <property type="component" value="Unassembled WGS sequence"/>
</dbReference>
<evidence type="ECO:0000313" key="2">
    <source>
        <dbReference type="EMBL" id="GGV01304.1"/>
    </source>
</evidence>
<comment type="caution">
    <text evidence="2">The sequence shown here is derived from an EMBL/GenBank/DDBJ whole genome shotgun (WGS) entry which is preliminary data.</text>
</comment>
<organism evidence="2 3">
    <name type="scientific">Streptomyces albospinus</name>
    <dbReference type="NCBI Taxonomy" id="285515"/>
    <lineage>
        <taxon>Bacteria</taxon>
        <taxon>Bacillati</taxon>
        <taxon>Actinomycetota</taxon>
        <taxon>Actinomycetes</taxon>
        <taxon>Kitasatosporales</taxon>
        <taxon>Streptomycetaceae</taxon>
        <taxon>Streptomyces</taxon>
    </lineage>
</organism>
<evidence type="ECO:0000313" key="3">
    <source>
        <dbReference type="Proteomes" id="UP000654471"/>
    </source>
</evidence>
<dbReference type="EMBL" id="BMRP01000070">
    <property type="protein sequence ID" value="GGV01304.1"/>
    <property type="molecule type" value="Genomic_DNA"/>
</dbReference>
<name>A0ABQ2VRQ2_9ACTN</name>
<gene>
    <name evidence="2" type="ORF">GCM10010211_80760</name>
</gene>